<proteinExistence type="predicted"/>
<dbReference type="Proteomes" id="UP001194468">
    <property type="component" value="Unassembled WGS sequence"/>
</dbReference>
<keyword evidence="3" id="KW-1185">Reference proteome</keyword>
<evidence type="ECO:0000313" key="3">
    <source>
        <dbReference type="Proteomes" id="UP001194468"/>
    </source>
</evidence>
<gene>
    <name evidence="2" type="ORF">L210DRAFT_3653896</name>
</gene>
<evidence type="ECO:0000313" key="2">
    <source>
        <dbReference type="EMBL" id="KAF8423176.1"/>
    </source>
</evidence>
<dbReference type="EMBL" id="WHUW01000117">
    <property type="protein sequence ID" value="KAF8423176.1"/>
    <property type="molecule type" value="Genomic_DNA"/>
</dbReference>
<name>A0AAD4G7F2_BOLED</name>
<organism evidence="2 3">
    <name type="scientific">Boletus edulis BED1</name>
    <dbReference type="NCBI Taxonomy" id="1328754"/>
    <lineage>
        <taxon>Eukaryota</taxon>
        <taxon>Fungi</taxon>
        <taxon>Dikarya</taxon>
        <taxon>Basidiomycota</taxon>
        <taxon>Agaricomycotina</taxon>
        <taxon>Agaricomycetes</taxon>
        <taxon>Agaricomycetidae</taxon>
        <taxon>Boletales</taxon>
        <taxon>Boletineae</taxon>
        <taxon>Boletaceae</taxon>
        <taxon>Boletoideae</taxon>
        <taxon>Boletus</taxon>
    </lineage>
</organism>
<dbReference type="AlphaFoldDB" id="A0AAD4G7F2"/>
<reference evidence="2" key="1">
    <citation type="submission" date="2019-10" db="EMBL/GenBank/DDBJ databases">
        <authorList>
            <consortium name="DOE Joint Genome Institute"/>
            <person name="Kuo A."/>
            <person name="Miyauchi S."/>
            <person name="Kiss E."/>
            <person name="Drula E."/>
            <person name="Kohler A."/>
            <person name="Sanchez-Garcia M."/>
            <person name="Andreopoulos B."/>
            <person name="Barry K.W."/>
            <person name="Bonito G."/>
            <person name="Buee M."/>
            <person name="Carver A."/>
            <person name="Chen C."/>
            <person name="Cichocki N."/>
            <person name="Clum A."/>
            <person name="Culley D."/>
            <person name="Crous P.W."/>
            <person name="Fauchery L."/>
            <person name="Girlanda M."/>
            <person name="Hayes R."/>
            <person name="Keri Z."/>
            <person name="LaButti K."/>
            <person name="Lipzen A."/>
            <person name="Lombard V."/>
            <person name="Magnuson J."/>
            <person name="Maillard F."/>
            <person name="Morin E."/>
            <person name="Murat C."/>
            <person name="Nolan M."/>
            <person name="Ohm R."/>
            <person name="Pangilinan J."/>
            <person name="Pereira M."/>
            <person name="Perotto S."/>
            <person name="Peter M."/>
            <person name="Riley R."/>
            <person name="Sitrit Y."/>
            <person name="Stielow B."/>
            <person name="Szollosi G."/>
            <person name="Zifcakova L."/>
            <person name="Stursova M."/>
            <person name="Spatafora J.W."/>
            <person name="Tedersoo L."/>
            <person name="Vaario L.-M."/>
            <person name="Yamada A."/>
            <person name="Yan M."/>
            <person name="Wang P."/>
            <person name="Xu J."/>
            <person name="Bruns T."/>
            <person name="Baldrian P."/>
            <person name="Vilgalys R."/>
            <person name="Henrissat B."/>
            <person name="Grigoriev I.V."/>
            <person name="Hibbett D."/>
            <person name="Nagy L.G."/>
            <person name="Martin F.M."/>
        </authorList>
    </citation>
    <scope>NUCLEOTIDE SEQUENCE</scope>
    <source>
        <strain evidence="2">BED1</strain>
    </source>
</reference>
<accession>A0AAD4G7F2</accession>
<reference evidence="2" key="2">
    <citation type="journal article" date="2020" name="Nat. Commun.">
        <title>Large-scale genome sequencing of mycorrhizal fungi provides insights into the early evolution of symbiotic traits.</title>
        <authorList>
            <person name="Miyauchi S."/>
            <person name="Kiss E."/>
            <person name="Kuo A."/>
            <person name="Drula E."/>
            <person name="Kohler A."/>
            <person name="Sanchez-Garcia M."/>
            <person name="Morin E."/>
            <person name="Andreopoulos B."/>
            <person name="Barry K.W."/>
            <person name="Bonito G."/>
            <person name="Buee M."/>
            <person name="Carver A."/>
            <person name="Chen C."/>
            <person name="Cichocki N."/>
            <person name="Clum A."/>
            <person name="Culley D."/>
            <person name="Crous P.W."/>
            <person name="Fauchery L."/>
            <person name="Girlanda M."/>
            <person name="Hayes R.D."/>
            <person name="Keri Z."/>
            <person name="LaButti K."/>
            <person name="Lipzen A."/>
            <person name="Lombard V."/>
            <person name="Magnuson J."/>
            <person name="Maillard F."/>
            <person name="Murat C."/>
            <person name="Nolan M."/>
            <person name="Ohm R.A."/>
            <person name="Pangilinan J."/>
            <person name="Pereira M.F."/>
            <person name="Perotto S."/>
            <person name="Peter M."/>
            <person name="Pfister S."/>
            <person name="Riley R."/>
            <person name="Sitrit Y."/>
            <person name="Stielow J.B."/>
            <person name="Szollosi G."/>
            <person name="Zifcakova L."/>
            <person name="Stursova M."/>
            <person name="Spatafora J.W."/>
            <person name="Tedersoo L."/>
            <person name="Vaario L.M."/>
            <person name="Yamada A."/>
            <person name="Yan M."/>
            <person name="Wang P."/>
            <person name="Xu J."/>
            <person name="Bruns T."/>
            <person name="Baldrian P."/>
            <person name="Vilgalys R."/>
            <person name="Dunand C."/>
            <person name="Henrissat B."/>
            <person name="Grigoriev I.V."/>
            <person name="Hibbett D."/>
            <person name="Nagy L.G."/>
            <person name="Martin F.M."/>
        </authorList>
    </citation>
    <scope>NUCLEOTIDE SEQUENCE</scope>
    <source>
        <strain evidence="2">BED1</strain>
    </source>
</reference>
<feature type="compositionally biased region" description="Acidic residues" evidence="1">
    <location>
        <begin position="19"/>
        <end position="28"/>
    </location>
</feature>
<comment type="caution">
    <text evidence="2">The sequence shown here is derived from an EMBL/GenBank/DDBJ whole genome shotgun (WGS) entry which is preliminary data.</text>
</comment>
<evidence type="ECO:0000256" key="1">
    <source>
        <dbReference type="SAM" id="MobiDB-lite"/>
    </source>
</evidence>
<sequence>MVAKTTDFDDPNVDHENADVEVPEDDSPYPEVRSAVGNTDAPVSTLRVWVLDIWIEPTSVSISGYVAVLISLPLGRAWAAAIPNWRVFGVSLDPGPFLTIMSTVTECRLGKCGMLGLSFTIVTSDCCILSVQTDIIAVQRLYYNQT</sequence>
<feature type="region of interest" description="Disordered" evidence="1">
    <location>
        <begin position="1"/>
        <end position="30"/>
    </location>
</feature>
<protein>
    <submittedName>
        <fullName evidence="2">Uncharacterized protein</fullName>
    </submittedName>
</protein>